<feature type="region of interest" description="Disordered" evidence="1">
    <location>
        <begin position="1"/>
        <end position="30"/>
    </location>
</feature>
<evidence type="ECO:0000313" key="2">
    <source>
        <dbReference type="EMBL" id="BAD46489.1"/>
    </source>
</evidence>
<sequence length="143" mass="14360">MAPATARWRTATSAAAQWRTAPAATRSRTAASAAARWRTAAAVARWRTAAAAAQWRAEAGRGAVEGRAGGGGAVGAGGGGGGVVGAGGGGCTGSRVSITSRVCFSGLIGLPRSIGPKFRLIRLTEPNNRNDRNKFGVLRAGTE</sequence>
<dbReference type="AlphaFoldDB" id="Q651M8"/>
<name>Q651M8_ORYSJ</name>
<dbReference type="EMBL" id="AP005864">
    <property type="protein sequence ID" value="BAD46489.1"/>
    <property type="molecule type" value="Genomic_DNA"/>
</dbReference>
<accession>Q651M8</accession>
<gene>
    <name evidence="2" type="primary">OSJNBa0047P18.23</name>
</gene>
<reference evidence="3" key="1">
    <citation type="journal article" date="2005" name="Nature">
        <title>The map-based sequence of the rice genome.</title>
        <authorList>
            <consortium name="International rice genome sequencing project (IRGSP)"/>
            <person name="Matsumoto T."/>
            <person name="Wu J."/>
            <person name="Kanamori H."/>
            <person name="Katayose Y."/>
            <person name="Fujisawa M."/>
            <person name="Namiki N."/>
            <person name="Mizuno H."/>
            <person name="Yamamoto K."/>
            <person name="Antonio B.A."/>
            <person name="Baba T."/>
            <person name="Sakata K."/>
            <person name="Nagamura Y."/>
            <person name="Aoki H."/>
            <person name="Arikawa K."/>
            <person name="Arita K."/>
            <person name="Bito T."/>
            <person name="Chiden Y."/>
            <person name="Fujitsuka N."/>
            <person name="Fukunaka R."/>
            <person name="Hamada M."/>
            <person name="Harada C."/>
            <person name="Hayashi A."/>
            <person name="Hijishita S."/>
            <person name="Honda M."/>
            <person name="Hosokawa S."/>
            <person name="Ichikawa Y."/>
            <person name="Idonuma A."/>
            <person name="Iijima M."/>
            <person name="Ikeda M."/>
            <person name="Ikeno M."/>
            <person name="Ito K."/>
            <person name="Ito S."/>
            <person name="Ito T."/>
            <person name="Ito Y."/>
            <person name="Ito Y."/>
            <person name="Iwabuchi A."/>
            <person name="Kamiya K."/>
            <person name="Karasawa W."/>
            <person name="Kurita K."/>
            <person name="Katagiri S."/>
            <person name="Kikuta A."/>
            <person name="Kobayashi H."/>
            <person name="Kobayashi N."/>
            <person name="Machita K."/>
            <person name="Maehara T."/>
            <person name="Masukawa M."/>
            <person name="Mizubayashi T."/>
            <person name="Mukai Y."/>
            <person name="Nagasaki H."/>
            <person name="Nagata Y."/>
            <person name="Naito S."/>
            <person name="Nakashima M."/>
            <person name="Nakama Y."/>
            <person name="Nakamichi Y."/>
            <person name="Nakamura M."/>
            <person name="Meguro A."/>
            <person name="Negishi M."/>
            <person name="Ohta I."/>
            <person name="Ohta T."/>
            <person name="Okamoto M."/>
            <person name="Ono N."/>
            <person name="Saji S."/>
            <person name="Sakaguchi M."/>
            <person name="Sakai K."/>
            <person name="Shibata M."/>
            <person name="Shimokawa T."/>
            <person name="Song J."/>
            <person name="Takazaki Y."/>
            <person name="Terasawa K."/>
            <person name="Tsugane M."/>
            <person name="Tsuji K."/>
            <person name="Ueda S."/>
            <person name="Waki K."/>
            <person name="Yamagata H."/>
            <person name="Yamamoto M."/>
            <person name="Yamamoto S."/>
            <person name="Yamane H."/>
            <person name="Yoshiki S."/>
            <person name="Yoshihara R."/>
            <person name="Yukawa K."/>
            <person name="Zhong H."/>
            <person name="Yano M."/>
            <person name="Yuan Q."/>
            <person name="Ouyang S."/>
            <person name="Liu J."/>
            <person name="Jones K.M."/>
            <person name="Gansberger K."/>
            <person name="Moffat K."/>
            <person name="Hill J."/>
            <person name="Bera J."/>
            <person name="Fadrosh D."/>
            <person name="Jin S."/>
            <person name="Johri S."/>
            <person name="Kim M."/>
            <person name="Overton L."/>
            <person name="Reardon M."/>
            <person name="Tsitrin T."/>
            <person name="Vuong H."/>
            <person name="Weaver B."/>
            <person name="Ciecko A."/>
            <person name="Tallon L."/>
            <person name="Jackson J."/>
            <person name="Pai G."/>
            <person name="Aken S.V."/>
            <person name="Utterback T."/>
            <person name="Reidmuller S."/>
            <person name="Feldblyum T."/>
            <person name="Hsiao J."/>
            <person name="Zismann V."/>
            <person name="Iobst S."/>
            <person name="de Vazeille A.R."/>
            <person name="Buell C.R."/>
            <person name="Ying K."/>
            <person name="Li Y."/>
            <person name="Lu T."/>
            <person name="Huang Y."/>
            <person name="Zhao Q."/>
            <person name="Feng Q."/>
            <person name="Zhang L."/>
            <person name="Zhu J."/>
            <person name="Weng Q."/>
            <person name="Mu J."/>
            <person name="Lu Y."/>
            <person name="Fan D."/>
            <person name="Liu Y."/>
            <person name="Guan J."/>
            <person name="Zhang Y."/>
            <person name="Yu S."/>
            <person name="Liu X."/>
            <person name="Zhang Y."/>
            <person name="Hong G."/>
            <person name="Han B."/>
            <person name="Choisne N."/>
            <person name="Demange N."/>
            <person name="Orjeda G."/>
            <person name="Samain S."/>
            <person name="Cattolico L."/>
            <person name="Pelletier E."/>
            <person name="Couloux A."/>
            <person name="Segurens B."/>
            <person name="Wincker P."/>
            <person name="D'Hont A."/>
            <person name="Scarpelli C."/>
            <person name="Weissenbach J."/>
            <person name="Salanoubat M."/>
            <person name="Quetier F."/>
            <person name="Yu Y."/>
            <person name="Kim H.R."/>
            <person name="Rambo T."/>
            <person name="Currie J."/>
            <person name="Collura K."/>
            <person name="Luo M."/>
            <person name="Yang T."/>
            <person name="Ammiraju J.S.S."/>
            <person name="Engler F."/>
            <person name="Soderlund C."/>
            <person name="Wing R.A."/>
            <person name="Palmer L.E."/>
            <person name="de la Bastide M."/>
            <person name="Spiegel L."/>
            <person name="Nascimento L."/>
            <person name="Zutavern T."/>
            <person name="O'Shaughnessy A."/>
            <person name="Dike S."/>
            <person name="Dedhia N."/>
            <person name="Preston R."/>
            <person name="Balija V."/>
            <person name="McCombie W.R."/>
            <person name="Chow T."/>
            <person name="Chen H."/>
            <person name="Chung M."/>
            <person name="Chen C."/>
            <person name="Shaw J."/>
            <person name="Wu H."/>
            <person name="Hsiao K."/>
            <person name="Chao Y."/>
            <person name="Chu M."/>
            <person name="Cheng C."/>
            <person name="Hour A."/>
            <person name="Lee P."/>
            <person name="Lin S."/>
            <person name="Lin Y."/>
            <person name="Liou J."/>
            <person name="Liu S."/>
            <person name="Hsing Y."/>
            <person name="Raghuvanshi S."/>
            <person name="Mohanty A."/>
            <person name="Bharti A.K."/>
            <person name="Gaur A."/>
            <person name="Gupta V."/>
            <person name="Kumar D."/>
            <person name="Ravi V."/>
            <person name="Vij S."/>
            <person name="Kapur A."/>
            <person name="Khurana P."/>
            <person name="Khurana P."/>
            <person name="Khurana J.P."/>
            <person name="Tyagi A.K."/>
            <person name="Gaikwad K."/>
            <person name="Singh A."/>
            <person name="Dalal V."/>
            <person name="Srivastava S."/>
            <person name="Dixit A."/>
            <person name="Pal A.K."/>
            <person name="Ghazi I.A."/>
            <person name="Yadav M."/>
            <person name="Pandit A."/>
            <person name="Bhargava A."/>
            <person name="Sureshbabu K."/>
            <person name="Batra K."/>
            <person name="Sharma T.R."/>
            <person name="Mohapatra T."/>
            <person name="Singh N.K."/>
            <person name="Messing J."/>
            <person name="Nelson A.B."/>
            <person name="Fuks G."/>
            <person name="Kavchok S."/>
            <person name="Keizer G."/>
            <person name="Linton E."/>
            <person name="Llaca V."/>
            <person name="Song R."/>
            <person name="Tanyolac B."/>
            <person name="Young S."/>
            <person name="Ho-Il K."/>
            <person name="Hahn J.H."/>
            <person name="Sangsakoo G."/>
            <person name="Vanavichit A."/>
            <person name="de Mattos Luiz.A.T."/>
            <person name="Zimmer P.D."/>
            <person name="Malone G."/>
            <person name="Dellagostin O."/>
            <person name="de Oliveira A.C."/>
            <person name="Bevan M."/>
            <person name="Bancroft I."/>
            <person name="Minx P."/>
            <person name="Cordum H."/>
            <person name="Wilson R."/>
            <person name="Cheng Z."/>
            <person name="Jin W."/>
            <person name="Jiang J."/>
            <person name="Leong S.A."/>
            <person name="Iwama H."/>
            <person name="Gojobori T."/>
            <person name="Itoh T."/>
            <person name="Niimura Y."/>
            <person name="Fujii Y."/>
            <person name="Habara T."/>
            <person name="Sakai H."/>
            <person name="Sato Y."/>
            <person name="Wilson G."/>
            <person name="Kumar K."/>
            <person name="McCouch S."/>
            <person name="Juretic N."/>
            <person name="Hoen D."/>
            <person name="Wright S."/>
            <person name="Bruskiewich R."/>
            <person name="Bureau T."/>
            <person name="Miyao A."/>
            <person name="Hirochika H."/>
            <person name="Nishikawa T."/>
            <person name="Kadowaki K."/>
            <person name="Sugiura M."/>
            <person name="Burr B."/>
            <person name="Sasaki T."/>
        </authorList>
    </citation>
    <scope>NUCLEOTIDE SEQUENCE [LARGE SCALE GENOMIC DNA]</scope>
    <source>
        <strain evidence="3">cv. Nipponbare</strain>
    </source>
</reference>
<protein>
    <submittedName>
        <fullName evidence="2">Uncharacterized protein</fullName>
    </submittedName>
</protein>
<reference evidence="3" key="2">
    <citation type="journal article" date="2008" name="Nucleic Acids Res.">
        <title>The rice annotation project database (RAP-DB): 2008 update.</title>
        <authorList>
            <consortium name="The rice annotation project (RAP)"/>
        </authorList>
    </citation>
    <scope>GENOME REANNOTATION</scope>
    <source>
        <strain evidence="3">cv. Nipponbare</strain>
    </source>
</reference>
<proteinExistence type="predicted"/>
<dbReference type="Proteomes" id="UP000000763">
    <property type="component" value="Chromosome 9"/>
</dbReference>
<evidence type="ECO:0000313" key="3">
    <source>
        <dbReference type="Proteomes" id="UP000000763"/>
    </source>
</evidence>
<evidence type="ECO:0000256" key="1">
    <source>
        <dbReference type="SAM" id="MobiDB-lite"/>
    </source>
</evidence>
<organism evidence="2 3">
    <name type="scientific">Oryza sativa subsp. japonica</name>
    <name type="common">Rice</name>
    <dbReference type="NCBI Taxonomy" id="39947"/>
    <lineage>
        <taxon>Eukaryota</taxon>
        <taxon>Viridiplantae</taxon>
        <taxon>Streptophyta</taxon>
        <taxon>Embryophyta</taxon>
        <taxon>Tracheophyta</taxon>
        <taxon>Spermatophyta</taxon>
        <taxon>Magnoliopsida</taxon>
        <taxon>Liliopsida</taxon>
        <taxon>Poales</taxon>
        <taxon>Poaceae</taxon>
        <taxon>BOP clade</taxon>
        <taxon>Oryzoideae</taxon>
        <taxon>Oryzeae</taxon>
        <taxon>Oryzinae</taxon>
        <taxon>Oryza</taxon>
        <taxon>Oryza sativa</taxon>
    </lineage>
</organism>